<name>A0ACB8LCX9_CITSI</name>
<reference evidence="2" key="1">
    <citation type="journal article" date="2023" name="Hortic. Res.">
        <title>A chromosome-level phased genome enabling allele-level studies in sweet orange: a case study on citrus Huanglongbing tolerance.</title>
        <authorList>
            <person name="Wu B."/>
            <person name="Yu Q."/>
            <person name="Deng Z."/>
            <person name="Duan Y."/>
            <person name="Luo F."/>
            <person name="Gmitter F. Jr."/>
        </authorList>
    </citation>
    <scope>NUCLEOTIDE SEQUENCE [LARGE SCALE GENOMIC DNA]</scope>
    <source>
        <strain evidence="2">cv. Valencia</strain>
    </source>
</reference>
<keyword evidence="2" id="KW-1185">Reference proteome</keyword>
<sequence>MDYAYYYHNEDNFPSSFLGGFDGFEFAVHRCHYRFTSPSAIAVDDSKEKSWLWVGKQWRQKQIRLITDKVYQRIKNQSGRANLAFEDLYIAVLLVYNDINKHLPGPHFDPPSKEQVREMMKECDLNLDGELDHEEFVKFIQKLTSDTFIVVSQGLLITLVVAPTVAMATKRATEGVPHVGKVVQRVPNSIYASLVTLAVVWFQNSGRQID</sequence>
<proteinExistence type="predicted"/>
<accession>A0ACB8LCX9</accession>
<dbReference type="EMBL" id="CM039173">
    <property type="protein sequence ID" value="KAH9771157.1"/>
    <property type="molecule type" value="Genomic_DNA"/>
</dbReference>
<gene>
    <name evidence="1" type="ORF">KPL71_012608</name>
</gene>
<organism evidence="1 2">
    <name type="scientific">Citrus sinensis</name>
    <name type="common">Sweet orange</name>
    <name type="synonym">Citrus aurantium var. sinensis</name>
    <dbReference type="NCBI Taxonomy" id="2711"/>
    <lineage>
        <taxon>Eukaryota</taxon>
        <taxon>Viridiplantae</taxon>
        <taxon>Streptophyta</taxon>
        <taxon>Embryophyta</taxon>
        <taxon>Tracheophyta</taxon>
        <taxon>Spermatophyta</taxon>
        <taxon>Magnoliopsida</taxon>
        <taxon>eudicotyledons</taxon>
        <taxon>Gunneridae</taxon>
        <taxon>Pentapetalae</taxon>
        <taxon>rosids</taxon>
        <taxon>malvids</taxon>
        <taxon>Sapindales</taxon>
        <taxon>Rutaceae</taxon>
        <taxon>Aurantioideae</taxon>
        <taxon>Citrus</taxon>
    </lineage>
</organism>
<dbReference type="Proteomes" id="UP000829398">
    <property type="component" value="Chromosome 4"/>
</dbReference>
<comment type="caution">
    <text evidence="1">The sequence shown here is derived from an EMBL/GenBank/DDBJ whole genome shotgun (WGS) entry which is preliminary data.</text>
</comment>
<evidence type="ECO:0000313" key="2">
    <source>
        <dbReference type="Proteomes" id="UP000829398"/>
    </source>
</evidence>
<protein>
    <submittedName>
        <fullName evidence="1">EF-hand domain-containing protein</fullName>
    </submittedName>
</protein>
<evidence type="ECO:0000313" key="1">
    <source>
        <dbReference type="EMBL" id="KAH9771157.1"/>
    </source>
</evidence>